<dbReference type="KEGG" id="dba:Dbac_3387"/>
<comment type="similarity">
    <text evidence="4">Belongs to the BPG-independent phosphoglycerate mutase family. A-PGAM subfamily.</text>
</comment>
<protein>
    <submittedName>
        <fullName evidence="7">Phosphonopyruvate decarboxylase-related protein</fullName>
    </submittedName>
</protein>
<dbReference type="InterPro" id="IPR004456">
    <property type="entry name" value="Pglycerate_mutase_ApgM"/>
</dbReference>
<dbReference type="Gene3D" id="3.40.720.10">
    <property type="entry name" value="Alkaline Phosphatase, subunit A"/>
    <property type="match status" value="2"/>
</dbReference>
<dbReference type="PANTHER" id="PTHR31209">
    <property type="entry name" value="COFACTOR-INDEPENDENT PHOSPHOGLYCERATE MUTASE"/>
    <property type="match status" value="1"/>
</dbReference>
<dbReference type="Pfam" id="PF10143">
    <property type="entry name" value="PhosphMutase"/>
    <property type="match status" value="1"/>
</dbReference>
<evidence type="ECO:0000256" key="1">
    <source>
        <dbReference type="ARBA" id="ARBA00000370"/>
    </source>
</evidence>
<dbReference type="InterPro" id="IPR006124">
    <property type="entry name" value="Metalloenzyme"/>
</dbReference>
<keyword evidence="7" id="KW-0670">Pyruvate</keyword>
<keyword evidence="8" id="KW-1185">Reference proteome</keyword>
<dbReference type="PIRSF" id="PIRSF006392">
    <property type="entry name" value="IPGAM_arch"/>
    <property type="match status" value="1"/>
</dbReference>
<dbReference type="NCBIfam" id="NF003242">
    <property type="entry name" value="PRK04200.1"/>
    <property type="match status" value="1"/>
</dbReference>
<dbReference type="EMBL" id="CP001629">
    <property type="protein sequence ID" value="ACU91459.1"/>
    <property type="molecule type" value="Genomic_DNA"/>
</dbReference>
<sequence>MSKTVFLVADGMAGWPLDILGGRTSLHAASTPTLDLLAPKSRCGLCRTVPHGMPPGSDVANMSLLGYDPQTHHTGRGPIEAAAQGLTLDQDDLVWRMNLVRLTELTDAGVMLDYSAGHISTPEAAPLVARLADMAGGTPFQAVQGIQYRHLLVQRGGALTDAAELAIRPPHDILDQNIAQDLTAYASFPEMLAFLQTAHEYLRAETTSEATSVWPWGQGRPLELPAFAERFGLRGAVVSAVDLVKGLGRAAGMEVLEVPGANGLIDTNYEGKVEAALDFLQRGEFVYVHVEAPDECGHMGDAALKKRAIELFDQRIVAPILAALAHEDATIVVTCDHFTPVARRTHTEDPVPFLIYRTQAPRTDGPNVFNEDTAKGAGLFINDGRELLTFCLGPDA</sequence>
<proteinExistence type="inferred from homology"/>
<evidence type="ECO:0000313" key="7">
    <source>
        <dbReference type="EMBL" id="ACU91459.1"/>
    </source>
</evidence>
<dbReference type="GO" id="GO:0006096">
    <property type="term" value="P:glycolytic process"/>
    <property type="evidence" value="ECO:0007669"/>
    <property type="project" value="UniProtKB-KW"/>
</dbReference>
<dbReference type="eggNOG" id="COG3635">
    <property type="taxonomic scope" value="Bacteria"/>
</dbReference>
<comment type="pathway">
    <text evidence="3">Carbohydrate degradation.</text>
</comment>
<dbReference type="SUPFAM" id="SSF53649">
    <property type="entry name" value="Alkaline phosphatase-like"/>
    <property type="match status" value="1"/>
</dbReference>
<feature type="domain" description="Metalloenzyme" evidence="6">
    <location>
        <begin position="3"/>
        <end position="360"/>
    </location>
</feature>
<dbReference type="Pfam" id="PF01676">
    <property type="entry name" value="Metalloenzyme"/>
    <property type="match status" value="1"/>
</dbReference>
<comment type="catalytic activity">
    <reaction evidence="1">
        <text>(2R)-2-phosphoglycerate = (2R)-3-phosphoglycerate</text>
        <dbReference type="Rhea" id="RHEA:15901"/>
        <dbReference type="ChEBI" id="CHEBI:58272"/>
        <dbReference type="ChEBI" id="CHEBI:58289"/>
        <dbReference type="EC" id="5.4.2.12"/>
    </reaction>
</comment>
<reference evidence="7 8" key="1">
    <citation type="journal article" date="2009" name="Stand. Genomic Sci.">
        <title>Complete genome sequence of Desulfomicrobium baculatum type strain (X).</title>
        <authorList>
            <person name="Copeland A."/>
            <person name="Spring S."/>
            <person name="Goker M."/>
            <person name="Schneider S."/>
            <person name="Lapidus A."/>
            <person name="Del Rio T.G."/>
            <person name="Tice H."/>
            <person name="Cheng J.F."/>
            <person name="Chen F."/>
            <person name="Nolan M."/>
            <person name="Bruce D."/>
            <person name="Goodwin L."/>
            <person name="Pitluck S."/>
            <person name="Ivanova N."/>
            <person name="Mavrommatis K."/>
            <person name="Ovchinnikova G."/>
            <person name="Pati A."/>
            <person name="Chen A."/>
            <person name="Palaniappan K."/>
            <person name="Land M."/>
            <person name="Hauser L."/>
            <person name="Chang Y.J."/>
            <person name="Jeffries C.C."/>
            <person name="Meincke L."/>
            <person name="Sims D."/>
            <person name="Brettin T."/>
            <person name="Detter J.C."/>
            <person name="Han C."/>
            <person name="Chain P."/>
            <person name="Bristow J."/>
            <person name="Eisen J.A."/>
            <person name="Markowitz V."/>
            <person name="Hugenholtz P."/>
            <person name="Kyrpides N.C."/>
            <person name="Klenk H.P."/>
            <person name="Lucas S."/>
        </authorList>
    </citation>
    <scope>NUCLEOTIDE SEQUENCE [LARGE SCALE GENOMIC DNA]</scope>
    <source>
        <strain evidence="8">DSM 4028 / VKM B-1378 / X</strain>
    </source>
</reference>
<comment type="function">
    <text evidence="2">Catalyzes the interconversion of 2-phosphoglycerate and 3-phosphoglycerate.</text>
</comment>
<dbReference type="CDD" id="cd16011">
    <property type="entry name" value="iPGM_like"/>
    <property type="match status" value="1"/>
</dbReference>
<dbReference type="InterPro" id="IPR017850">
    <property type="entry name" value="Alkaline_phosphatase_core_sf"/>
</dbReference>
<keyword evidence="5" id="KW-0324">Glycolysis</keyword>
<evidence type="ECO:0000313" key="8">
    <source>
        <dbReference type="Proteomes" id="UP000002216"/>
    </source>
</evidence>
<organism evidence="7 8">
    <name type="scientific">Desulfomicrobium baculatum (strain DSM 4028 / VKM B-1378 / X)</name>
    <name type="common">Desulfovibrio baculatus</name>
    <dbReference type="NCBI Taxonomy" id="525897"/>
    <lineage>
        <taxon>Bacteria</taxon>
        <taxon>Pseudomonadati</taxon>
        <taxon>Thermodesulfobacteriota</taxon>
        <taxon>Desulfovibrionia</taxon>
        <taxon>Desulfovibrionales</taxon>
        <taxon>Desulfomicrobiaceae</taxon>
        <taxon>Desulfomicrobium</taxon>
    </lineage>
</organism>
<dbReference type="STRING" id="525897.Dbac_3387"/>
<gene>
    <name evidence="7" type="ordered locus">Dbac_3387</name>
</gene>
<name>C7LPX7_DESBD</name>
<dbReference type="RefSeq" id="WP_015775546.1">
    <property type="nucleotide sequence ID" value="NC_013173.1"/>
</dbReference>
<dbReference type="PANTHER" id="PTHR31209:SF4">
    <property type="entry name" value="2,3-BISPHOSPHOGLYCERATE-INDEPENDENT PHOSPHOGLYCERATE MUTASE"/>
    <property type="match status" value="1"/>
</dbReference>
<dbReference type="OrthoDB" id="9804453at2"/>
<accession>C7LPX7</accession>
<dbReference type="NCBIfam" id="TIGR00306">
    <property type="entry name" value="apgM"/>
    <property type="match status" value="1"/>
</dbReference>
<dbReference type="AlphaFoldDB" id="C7LPX7"/>
<dbReference type="HOGENOM" id="CLU_034906_2_0_7"/>
<evidence type="ECO:0000256" key="2">
    <source>
        <dbReference type="ARBA" id="ARBA00002315"/>
    </source>
</evidence>
<evidence type="ECO:0000256" key="5">
    <source>
        <dbReference type="ARBA" id="ARBA00023152"/>
    </source>
</evidence>
<evidence type="ECO:0000256" key="4">
    <source>
        <dbReference type="ARBA" id="ARBA00005524"/>
    </source>
</evidence>
<evidence type="ECO:0000256" key="3">
    <source>
        <dbReference type="ARBA" id="ARBA00004921"/>
    </source>
</evidence>
<dbReference type="Proteomes" id="UP000002216">
    <property type="component" value="Chromosome"/>
</dbReference>
<dbReference type="GO" id="GO:0004619">
    <property type="term" value="F:phosphoglycerate mutase activity"/>
    <property type="evidence" value="ECO:0007669"/>
    <property type="project" value="UniProtKB-EC"/>
</dbReference>
<evidence type="ECO:0000259" key="6">
    <source>
        <dbReference type="Pfam" id="PF01676"/>
    </source>
</evidence>
<dbReference type="GO" id="GO:0046872">
    <property type="term" value="F:metal ion binding"/>
    <property type="evidence" value="ECO:0007669"/>
    <property type="project" value="InterPro"/>
</dbReference>